<proteinExistence type="predicted"/>
<evidence type="ECO:0000259" key="2">
    <source>
        <dbReference type="Pfam" id="PF05257"/>
    </source>
</evidence>
<feature type="region of interest" description="Disordered" evidence="1">
    <location>
        <begin position="685"/>
        <end position="719"/>
    </location>
</feature>
<keyword evidence="4" id="KW-1185">Reference proteome</keyword>
<evidence type="ECO:0000313" key="4">
    <source>
        <dbReference type="Proteomes" id="UP001501666"/>
    </source>
</evidence>
<feature type="compositionally biased region" description="Basic residues" evidence="1">
    <location>
        <begin position="812"/>
        <end position="821"/>
    </location>
</feature>
<dbReference type="EMBL" id="BAAATE010000019">
    <property type="protein sequence ID" value="GAA2678269.1"/>
    <property type="molecule type" value="Genomic_DNA"/>
</dbReference>
<feature type="compositionally biased region" description="Basic residues" evidence="1">
    <location>
        <begin position="357"/>
        <end position="369"/>
    </location>
</feature>
<feature type="region of interest" description="Disordered" evidence="1">
    <location>
        <begin position="555"/>
        <end position="648"/>
    </location>
</feature>
<dbReference type="Pfam" id="PF05257">
    <property type="entry name" value="CHAP"/>
    <property type="match status" value="1"/>
</dbReference>
<feature type="region of interest" description="Disordered" evidence="1">
    <location>
        <begin position="783"/>
        <end position="821"/>
    </location>
</feature>
<sequence>MTPETQKLIKLLESHLGYSEGKGAYTKFGDWYGRTVEFDADYSGAPWCDMFLSWAAHKLGYEEWVGQFAYTVAHAEWFKKNDAWGHKPKPGALVFYDWGGSNDIDNIDHVGIVTKVVGDTIFTIEGNIDGGVAKRKERDQSKVAGYGYPEKIKERLEAARLKEAEVEGSLPPDTEQGQADRLQLPAPAETTVTSLIPSRMPSAEPSSPTMAAGAEDAATPKAATVPKSTSPSPSASTPRSPTTIATDRPVAKKAKHAKPATADTEAATREPVTAFKDASASTPVPALGSPALIGPVLLAALGVLAVARTRQLRVRLSPAAAAATASTSRSASALGSASASRPAVASASSSGRPSRQPGRRRASGPRRGRPVSARPAEHPATSPLTATALTISAPVALPDPVTTTEPTLAFAATAADHAIASTASEASAAATAAASTTASEAVGAFDASLTSEAVSSLETPTTSEAVSSLETPTTSEATAFDVMAATGTRAGSGSGHASVRASALASDPAAALAAGLETSSAILAQLEAFSSAPFDAFSSAQLDAFSSAPFDAFAEATAPSGDGYRGRRRRREHLAEESAAFASDAPIRGRRHRSQAPALTRGQDTRAHRATSTGSPARLPRPARPSRPTRPVRPEQPARGTTTAPHADVLVHSARTTDTLVHSAVTGPHADTLVHSGAPRAVALPRDSATGRQRDSLVTGPHADQLVHSGATDGFGRGATDTFSAAVPLRGRRHRDSAEYRDAAPAPHPFPAPETATTPPARVLSLQAPPDQIQAHVPAAFTPPAQTPQVQSGRRQEPALVGASGGSGGRSGRGRGGRHRA</sequence>
<dbReference type="Proteomes" id="UP001501666">
    <property type="component" value="Unassembled WGS sequence"/>
</dbReference>
<dbReference type="RefSeq" id="WP_346151133.1">
    <property type="nucleotide sequence ID" value="NZ_BAAATE010000019.1"/>
</dbReference>
<dbReference type="InterPro" id="IPR007921">
    <property type="entry name" value="CHAP_dom"/>
</dbReference>
<evidence type="ECO:0000313" key="3">
    <source>
        <dbReference type="EMBL" id="GAA2678269.1"/>
    </source>
</evidence>
<comment type="caution">
    <text evidence="3">The sequence shown here is derived from an EMBL/GenBank/DDBJ whole genome shotgun (WGS) entry which is preliminary data.</text>
</comment>
<gene>
    <name evidence="3" type="ORF">GCM10010412_061340</name>
</gene>
<feature type="region of interest" description="Disordered" evidence="1">
    <location>
        <begin position="319"/>
        <end position="385"/>
    </location>
</feature>
<reference evidence="4" key="1">
    <citation type="journal article" date="2019" name="Int. J. Syst. Evol. Microbiol.">
        <title>The Global Catalogue of Microorganisms (GCM) 10K type strain sequencing project: providing services to taxonomists for standard genome sequencing and annotation.</title>
        <authorList>
            <consortium name="The Broad Institute Genomics Platform"/>
            <consortium name="The Broad Institute Genome Sequencing Center for Infectious Disease"/>
            <person name="Wu L."/>
            <person name="Ma J."/>
        </authorList>
    </citation>
    <scope>NUCLEOTIDE SEQUENCE [LARGE SCALE GENOMIC DNA]</scope>
    <source>
        <strain evidence="4">JCM 6835</strain>
    </source>
</reference>
<feature type="compositionally biased region" description="Low complexity" evidence="1">
    <location>
        <begin position="222"/>
        <end position="246"/>
    </location>
</feature>
<dbReference type="SUPFAM" id="SSF54001">
    <property type="entry name" value="Cysteine proteinases"/>
    <property type="match status" value="1"/>
</dbReference>
<protein>
    <recommendedName>
        <fullName evidence="2">Peptidase C51 domain-containing protein</fullName>
    </recommendedName>
</protein>
<feature type="region of interest" description="Disordered" evidence="1">
    <location>
        <begin position="731"/>
        <end position="758"/>
    </location>
</feature>
<evidence type="ECO:0000256" key="1">
    <source>
        <dbReference type="SAM" id="MobiDB-lite"/>
    </source>
</evidence>
<feature type="compositionally biased region" description="Low complexity" evidence="1">
    <location>
        <begin position="319"/>
        <end position="356"/>
    </location>
</feature>
<organism evidence="3 4">
    <name type="scientific">Nonomuraea recticatena</name>
    <dbReference type="NCBI Taxonomy" id="46178"/>
    <lineage>
        <taxon>Bacteria</taxon>
        <taxon>Bacillati</taxon>
        <taxon>Actinomycetota</taxon>
        <taxon>Actinomycetes</taxon>
        <taxon>Streptosporangiales</taxon>
        <taxon>Streptosporangiaceae</taxon>
        <taxon>Nonomuraea</taxon>
    </lineage>
</organism>
<accession>A0ABP6F099</accession>
<name>A0ABP6F099_9ACTN</name>
<feature type="region of interest" description="Disordered" evidence="1">
    <location>
        <begin position="455"/>
        <end position="474"/>
    </location>
</feature>
<feature type="domain" description="Peptidase C51" evidence="2">
    <location>
        <begin position="41"/>
        <end position="127"/>
    </location>
</feature>
<dbReference type="InterPro" id="IPR038765">
    <property type="entry name" value="Papain-like_cys_pep_sf"/>
</dbReference>
<feature type="region of interest" description="Disordered" evidence="1">
    <location>
        <begin position="163"/>
        <end position="284"/>
    </location>
</feature>